<dbReference type="PROSITE" id="PS50977">
    <property type="entry name" value="HTH_TETR_2"/>
    <property type="match status" value="1"/>
</dbReference>
<name>A0ABP8WB80_9MICO</name>
<dbReference type="InterPro" id="IPR009057">
    <property type="entry name" value="Homeodomain-like_sf"/>
</dbReference>
<dbReference type="RefSeq" id="WP_345377277.1">
    <property type="nucleotide sequence ID" value="NZ_BAABLM010000011.1"/>
</dbReference>
<dbReference type="Pfam" id="PF00440">
    <property type="entry name" value="TetR_N"/>
    <property type="match status" value="1"/>
</dbReference>
<dbReference type="Proteomes" id="UP001501295">
    <property type="component" value="Unassembled WGS sequence"/>
</dbReference>
<keyword evidence="5" id="KW-1185">Reference proteome</keyword>
<accession>A0ABP8WB80</accession>
<feature type="DNA-binding region" description="H-T-H motif" evidence="2">
    <location>
        <begin position="36"/>
        <end position="55"/>
    </location>
</feature>
<gene>
    <name evidence="4" type="ORF">GCM10025780_35490</name>
</gene>
<dbReference type="EMBL" id="BAABLM010000011">
    <property type="protein sequence ID" value="GAA4685868.1"/>
    <property type="molecule type" value="Genomic_DNA"/>
</dbReference>
<sequence>MTGPGRGVRPSSGEIDRGILDITAGFIARRGIKDTAVQAVADQAGYSKAGILSRFGSKELLVRAAVAQAVEQTEAILALADGATPGPAKDAAALAGLTDLALARPGWAELVLAALALRRGDDVSDRLGPVAAALLGMFGIDIESAASTSLERRAAVTGAVGALIVLSLTYMTEASAEQARPHLLQTGWNALGHGGPFPGA</sequence>
<keyword evidence="1 2" id="KW-0238">DNA-binding</keyword>
<dbReference type="InterPro" id="IPR001647">
    <property type="entry name" value="HTH_TetR"/>
</dbReference>
<proteinExistence type="predicted"/>
<dbReference type="SUPFAM" id="SSF46689">
    <property type="entry name" value="Homeodomain-like"/>
    <property type="match status" value="1"/>
</dbReference>
<evidence type="ECO:0000256" key="1">
    <source>
        <dbReference type="ARBA" id="ARBA00023125"/>
    </source>
</evidence>
<dbReference type="Gene3D" id="1.10.357.10">
    <property type="entry name" value="Tetracycline Repressor, domain 2"/>
    <property type="match status" value="1"/>
</dbReference>
<feature type="domain" description="HTH tetR-type" evidence="3">
    <location>
        <begin position="13"/>
        <end position="73"/>
    </location>
</feature>
<protein>
    <recommendedName>
        <fullName evidence="3">HTH tetR-type domain-containing protein</fullName>
    </recommendedName>
</protein>
<evidence type="ECO:0000313" key="5">
    <source>
        <dbReference type="Proteomes" id="UP001501295"/>
    </source>
</evidence>
<reference evidence="5" key="1">
    <citation type="journal article" date="2019" name="Int. J. Syst. Evol. Microbiol.">
        <title>The Global Catalogue of Microorganisms (GCM) 10K type strain sequencing project: providing services to taxonomists for standard genome sequencing and annotation.</title>
        <authorList>
            <consortium name="The Broad Institute Genomics Platform"/>
            <consortium name="The Broad Institute Genome Sequencing Center for Infectious Disease"/>
            <person name="Wu L."/>
            <person name="Ma J."/>
        </authorList>
    </citation>
    <scope>NUCLEOTIDE SEQUENCE [LARGE SCALE GENOMIC DNA]</scope>
    <source>
        <strain evidence="5">JCM 18956</strain>
    </source>
</reference>
<organism evidence="4 5">
    <name type="scientific">Frondihabitans cladoniiphilus</name>
    <dbReference type="NCBI Taxonomy" id="715785"/>
    <lineage>
        <taxon>Bacteria</taxon>
        <taxon>Bacillati</taxon>
        <taxon>Actinomycetota</taxon>
        <taxon>Actinomycetes</taxon>
        <taxon>Micrococcales</taxon>
        <taxon>Microbacteriaceae</taxon>
        <taxon>Frondihabitans</taxon>
    </lineage>
</organism>
<evidence type="ECO:0000313" key="4">
    <source>
        <dbReference type="EMBL" id="GAA4685868.1"/>
    </source>
</evidence>
<comment type="caution">
    <text evidence="4">The sequence shown here is derived from an EMBL/GenBank/DDBJ whole genome shotgun (WGS) entry which is preliminary data.</text>
</comment>
<evidence type="ECO:0000259" key="3">
    <source>
        <dbReference type="PROSITE" id="PS50977"/>
    </source>
</evidence>
<evidence type="ECO:0000256" key="2">
    <source>
        <dbReference type="PROSITE-ProRule" id="PRU00335"/>
    </source>
</evidence>